<dbReference type="EMBL" id="JAFDVH010000021">
    <property type="protein sequence ID" value="KAG7457964.1"/>
    <property type="molecule type" value="Genomic_DNA"/>
</dbReference>
<sequence length="209" mass="23339">MSQCTSFHTQLVSVMETLTKAAIAEICKLVNDGNVVLRSEMCRRQTENEVLKTKLKLLESELRLARKHGRRDRRAGYGGSLANSCAAEVHISDRSRSTAERVMNSEWSAPHGTEELSPQQESSLLLSVAITDEQSSETEGDGPESFLIKEERPKEDLGNRQLQEGLKTGGEGAIEHIAEDAALANQQHCEPRTHFPLERRVLDALWHPR</sequence>
<dbReference type="OrthoDB" id="6077919at2759"/>
<proteinExistence type="predicted"/>
<keyword evidence="3" id="KW-1185">Reference proteome</keyword>
<organism evidence="2 3">
    <name type="scientific">Megalops atlanticus</name>
    <name type="common">Tarpon</name>
    <name type="synonym">Clupea gigantea</name>
    <dbReference type="NCBI Taxonomy" id="7932"/>
    <lineage>
        <taxon>Eukaryota</taxon>
        <taxon>Metazoa</taxon>
        <taxon>Chordata</taxon>
        <taxon>Craniata</taxon>
        <taxon>Vertebrata</taxon>
        <taxon>Euteleostomi</taxon>
        <taxon>Actinopterygii</taxon>
        <taxon>Neopterygii</taxon>
        <taxon>Teleostei</taxon>
        <taxon>Elopiformes</taxon>
        <taxon>Megalopidae</taxon>
        <taxon>Megalops</taxon>
    </lineage>
</organism>
<evidence type="ECO:0000313" key="3">
    <source>
        <dbReference type="Proteomes" id="UP001046870"/>
    </source>
</evidence>
<name>A0A9D3PFG6_MEGAT</name>
<evidence type="ECO:0000256" key="1">
    <source>
        <dbReference type="SAM" id="MobiDB-lite"/>
    </source>
</evidence>
<feature type="region of interest" description="Disordered" evidence="1">
    <location>
        <begin position="131"/>
        <end position="160"/>
    </location>
</feature>
<dbReference type="Proteomes" id="UP001046870">
    <property type="component" value="Chromosome 21"/>
</dbReference>
<feature type="compositionally biased region" description="Basic and acidic residues" evidence="1">
    <location>
        <begin position="147"/>
        <end position="158"/>
    </location>
</feature>
<gene>
    <name evidence="2" type="ORF">MATL_G00232750</name>
</gene>
<dbReference type="AlphaFoldDB" id="A0A9D3PFG6"/>
<reference evidence="2" key="1">
    <citation type="submission" date="2021-01" db="EMBL/GenBank/DDBJ databases">
        <authorList>
            <person name="Zahm M."/>
            <person name="Roques C."/>
            <person name="Cabau C."/>
            <person name="Klopp C."/>
            <person name="Donnadieu C."/>
            <person name="Jouanno E."/>
            <person name="Lampietro C."/>
            <person name="Louis A."/>
            <person name="Herpin A."/>
            <person name="Echchiki A."/>
            <person name="Berthelot C."/>
            <person name="Parey E."/>
            <person name="Roest-Crollius H."/>
            <person name="Braasch I."/>
            <person name="Postlethwait J."/>
            <person name="Bobe J."/>
            <person name="Montfort J."/>
            <person name="Bouchez O."/>
            <person name="Begum T."/>
            <person name="Mejri S."/>
            <person name="Adams A."/>
            <person name="Chen W.-J."/>
            <person name="Guiguen Y."/>
        </authorList>
    </citation>
    <scope>NUCLEOTIDE SEQUENCE</scope>
    <source>
        <strain evidence="2">YG-15Mar2019-1</strain>
        <tissue evidence="2">Brain</tissue>
    </source>
</reference>
<accession>A0A9D3PFG6</accession>
<comment type="caution">
    <text evidence="2">The sequence shown here is derived from an EMBL/GenBank/DDBJ whole genome shotgun (WGS) entry which is preliminary data.</text>
</comment>
<protein>
    <submittedName>
        <fullName evidence="2">Uncharacterized protein</fullName>
    </submittedName>
</protein>
<evidence type="ECO:0000313" key="2">
    <source>
        <dbReference type="EMBL" id="KAG7457964.1"/>
    </source>
</evidence>